<protein>
    <recommendedName>
        <fullName evidence="6">Leucine Rich Repeat family protein</fullName>
    </recommendedName>
</protein>
<dbReference type="GO" id="GO:0048471">
    <property type="term" value="C:perinuclear region of cytoplasm"/>
    <property type="evidence" value="ECO:0007669"/>
    <property type="project" value="TreeGrafter"/>
</dbReference>
<dbReference type="Gene3D" id="3.80.10.10">
    <property type="entry name" value="Ribonuclease Inhibitor"/>
    <property type="match status" value="1"/>
</dbReference>
<keyword evidence="3" id="KW-0677">Repeat</keyword>
<dbReference type="OrthoDB" id="312968at2759"/>
<dbReference type="PANTHER" id="PTHR24113:SF12">
    <property type="entry name" value="RAN GTPASE-ACTIVATING PROTEIN 1"/>
    <property type="match status" value="1"/>
</dbReference>
<dbReference type="GO" id="GO:0005634">
    <property type="term" value="C:nucleus"/>
    <property type="evidence" value="ECO:0007669"/>
    <property type="project" value="TreeGrafter"/>
</dbReference>
<evidence type="ECO:0000256" key="2">
    <source>
        <dbReference type="ARBA" id="ARBA00022614"/>
    </source>
</evidence>
<proteinExistence type="predicted"/>
<name>A0A078AXB2_STYLE</name>
<evidence type="ECO:0000313" key="5">
    <source>
        <dbReference type="Proteomes" id="UP000039865"/>
    </source>
</evidence>
<dbReference type="Proteomes" id="UP000039865">
    <property type="component" value="Unassembled WGS sequence"/>
</dbReference>
<dbReference type="EMBL" id="CCKQ01013714">
    <property type="protein sequence ID" value="CDW85413.1"/>
    <property type="molecule type" value="Genomic_DNA"/>
</dbReference>
<dbReference type="SUPFAM" id="SSF52047">
    <property type="entry name" value="RNI-like"/>
    <property type="match status" value="1"/>
</dbReference>
<accession>A0A078AXB2</accession>
<organism evidence="4 5">
    <name type="scientific">Stylonychia lemnae</name>
    <name type="common">Ciliate</name>
    <dbReference type="NCBI Taxonomy" id="5949"/>
    <lineage>
        <taxon>Eukaryota</taxon>
        <taxon>Sar</taxon>
        <taxon>Alveolata</taxon>
        <taxon>Ciliophora</taxon>
        <taxon>Intramacronucleata</taxon>
        <taxon>Spirotrichea</taxon>
        <taxon>Stichotrichia</taxon>
        <taxon>Sporadotrichida</taxon>
        <taxon>Oxytrichidae</taxon>
        <taxon>Stylonychinae</taxon>
        <taxon>Stylonychia</taxon>
    </lineage>
</organism>
<dbReference type="GO" id="GO:0031267">
    <property type="term" value="F:small GTPase binding"/>
    <property type="evidence" value="ECO:0007669"/>
    <property type="project" value="TreeGrafter"/>
</dbReference>
<keyword evidence="1" id="KW-0343">GTPase activation</keyword>
<keyword evidence="5" id="KW-1185">Reference proteome</keyword>
<evidence type="ECO:0008006" key="6">
    <source>
        <dbReference type="Google" id="ProtNLM"/>
    </source>
</evidence>
<dbReference type="GO" id="GO:0006913">
    <property type="term" value="P:nucleocytoplasmic transport"/>
    <property type="evidence" value="ECO:0007669"/>
    <property type="project" value="TreeGrafter"/>
</dbReference>
<reference evidence="4 5" key="1">
    <citation type="submission" date="2014-06" db="EMBL/GenBank/DDBJ databases">
        <authorList>
            <person name="Swart Estienne"/>
        </authorList>
    </citation>
    <scope>NUCLEOTIDE SEQUENCE [LARGE SCALE GENOMIC DNA]</scope>
    <source>
        <strain evidence="4 5">130c</strain>
    </source>
</reference>
<evidence type="ECO:0000313" key="4">
    <source>
        <dbReference type="EMBL" id="CDW85413.1"/>
    </source>
</evidence>
<dbReference type="PANTHER" id="PTHR24113">
    <property type="entry name" value="RAN GTPASE-ACTIVATING PROTEIN 1"/>
    <property type="match status" value="1"/>
</dbReference>
<keyword evidence="2" id="KW-0433">Leucine-rich repeat</keyword>
<dbReference type="GO" id="GO:0005096">
    <property type="term" value="F:GTPase activator activity"/>
    <property type="evidence" value="ECO:0007669"/>
    <property type="project" value="UniProtKB-KW"/>
</dbReference>
<sequence length="1354" mass="160662">MPNPNNVKLSSTIDYFEPSMIMPLSTQNHWMKRAKQVSPPRQVKIQEKLHGFSFNQRLKSLTPSKWENRKNHNELKPIVQLVPFKQSPKYTEWQTNQLNQQDGNRQSQFKDVEAIDVSNIPIVETEIIQGFTANDKVQHIFNKKIDKLNQVMLDNIDKTSKKFRQNIDVLKFQQQLQGKKKKELRLLGRSDFFTIKEEFTKAQRREQRKLRREQMNNHAIVELNQQNGEILPEIQELSYSKLQDQQERLAVFKQKLREQRMNHSQILGPIITSNYLDIQSPITQATSGNPSIQDLSFLQIKPIHYKNKLSFASELKNQIFKTLTMKESANSDQNNQNSGNQIKIIIPKKIYNESQMSHINIQQDFEQQQSKSYIAQLEQDYENKMNQIVAQSMPLPMFEEEINEDDLYKEHDKDQEQENIMIDIINGTFKEELDKYFVEQEDKPFLSKRLKVFKKQFTTEQAKYEHMDLLANSNKPKFREAFKDDPRFKFLEICKKEKITPISILHQLNSSRMVLRDVKLNLGLCKALAHTINDVDGYKLKYIYLENNGLDDEWFPSFLHQLRARNELISMIFVDNELGENTINMILDIAEELSYLKFNQLKFARCRLKVPITEFLNQLEARIPVRKLSLVSMDLGDTNALQLMSYLKSNPNLIDLDISWNKISPVMMIKLLELLRKINQVQCLNLSWNSLSIENQKLMNHTLNSYIKNSSNLIHLDLSNTNLKDQFLLQVVSNVSKSMTFMSLHLSGNELGDQLKLKIRKILKSQEYYQNNSINEQIHHNIPQDKSEVIIDAFNQKSLREDQFAKKQNLSFQSDLTEKYVIWRIIGQHELNKELKNKDWQYDSQWYECHHCWVCDQWRYFVTCSLESEFIEEYKENTQTNKIFNQLVDRLSQEDIFDLEVDNYYVIGTFTQWKFVKMQKLVHLMQRIDPGGINYKEQKRSDKELWKYYSQVWMFKFQKYLHYKPFYDRLIRKPLSDTDVLWIFCDIVPPGKHNYFIVSKDEKDVLKKFYYSTVVKIRNEDVKRNVLQKRKQEKLQRVFSKNNSLFKDWVEPTQTGYQKIIENLQDQWKITRLIKEEDDLKACNEILLKNIELLLNVNKTIVANSNYPSITLNDFTNFGNNTNLFDNRFGLSTFDRLFIATNASGGNTNESVSQELRRFEFFEVLIRISGAKFRDTAVCQNFSQSLQMLISEHIQPYYENLCLEHQRYRQNVIWTLGVNDMLNVNISSLKKLYTQLQNRTNERIITLKIAIDFLMKDFNLLDREVTYCYCMSKMTIINDLDKQNYLKLNFVEFLDFICRICDIAIANDIPLHKKLKPFLLKIFLTFGQKFTDFNEEMLEDAQKENENESDYDQY</sequence>
<dbReference type="InterPro" id="IPR027038">
    <property type="entry name" value="RanGap"/>
</dbReference>
<dbReference type="InterPro" id="IPR032675">
    <property type="entry name" value="LRR_dom_sf"/>
</dbReference>
<evidence type="ECO:0000256" key="3">
    <source>
        <dbReference type="ARBA" id="ARBA00022737"/>
    </source>
</evidence>
<dbReference type="InParanoid" id="A0A078AXB2"/>
<gene>
    <name evidence="4" type="primary">Contig15337.g16356</name>
    <name evidence="4" type="ORF">STYLEM_14489</name>
</gene>
<evidence type="ECO:0000256" key="1">
    <source>
        <dbReference type="ARBA" id="ARBA00022468"/>
    </source>
</evidence>
<dbReference type="GO" id="GO:0005829">
    <property type="term" value="C:cytosol"/>
    <property type="evidence" value="ECO:0007669"/>
    <property type="project" value="TreeGrafter"/>
</dbReference>